<feature type="domain" description="C2H2-type" evidence="12">
    <location>
        <begin position="290"/>
        <end position="317"/>
    </location>
</feature>
<comment type="similarity">
    <text evidence="2">Belongs to the krueppel C2H2-type zinc-finger protein family.</text>
</comment>
<evidence type="ECO:0000259" key="12">
    <source>
        <dbReference type="PROSITE" id="PS50157"/>
    </source>
</evidence>
<dbReference type="GO" id="GO:0008270">
    <property type="term" value="F:zinc ion binding"/>
    <property type="evidence" value="ECO:0007669"/>
    <property type="project" value="UniProtKB-KW"/>
</dbReference>
<proteinExistence type="inferred from homology"/>
<evidence type="ECO:0000256" key="9">
    <source>
        <dbReference type="ARBA" id="ARBA00023163"/>
    </source>
</evidence>
<dbReference type="GO" id="GO:0005634">
    <property type="term" value="C:nucleus"/>
    <property type="evidence" value="ECO:0007669"/>
    <property type="project" value="UniProtKB-SubCell"/>
</dbReference>
<dbReference type="FunFam" id="3.30.160.60:FF:001498">
    <property type="entry name" value="Zinc finger protein 404"/>
    <property type="match status" value="1"/>
</dbReference>
<organism evidence="13 14">
    <name type="scientific">Lingula anatina</name>
    <name type="common">Brachiopod</name>
    <name type="synonym">Lingula unguis</name>
    <dbReference type="NCBI Taxonomy" id="7574"/>
    <lineage>
        <taxon>Eukaryota</taxon>
        <taxon>Metazoa</taxon>
        <taxon>Spiralia</taxon>
        <taxon>Lophotrochozoa</taxon>
        <taxon>Brachiopoda</taxon>
        <taxon>Linguliformea</taxon>
        <taxon>Lingulata</taxon>
        <taxon>Lingulida</taxon>
        <taxon>Linguloidea</taxon>
        <taxon>Lingulidae</taxon>
        <taxon>Lingula</taxon>
    </lineage>
</organism>
<keyword evidence="5 11" id="KW-0863">Zinc-finger</keyword>
<keyword evidence="9" id="KW-0804">Transcription</keyword>
<dbReference type="FunFam" id="3.30.160.60:FF:000016">
    <property type="entry name" value="zinc finger protein 37 homolog"/>
    <property type="match status" value="1"/>
</dbReference>
<dbReference type="PROSITE" id="PS50157">
    <property type="entry name" value="ZINC_FINGER_C2H2_2"/>
    <property type="match status" value="6"/>
</dbReference>
<evidence type="ECO:0000313" key="14">
    <source>
        <dbReference type="RefSeq" id="XP_013407100.2"/>
    </source>
</evidence>
<dbReference type="FunFam" id="3.30.160.60:FF:000446">
    <property type="entry name" value="Zinc finger protein"/>
    <property type="match status" value="1"/>
</dbReference>
<evidence type="ECO:0000256" key="8">
    <source>
        <dbReference type="ARBA" id="ARBA00023125"/>
    </source>
</evidence>
<evidence type="ECO:0000256" key="3">
    <source>
        <dbReference type="ARBA" id="ARBA00022723"/>
    </source>
</evidence>
<evidence type="ECO:0000256" key="11">
    <source>
        <dbReference type="PROSITE-ProRule" id="PRU00042"/>
    </source>
</evidence>
<dbReference type="KEGG" id="lak:106171340"/>
<dbReference type="AlphaFoldDB" id="A0A1S3J9M7"/>
<dbReference type="RefSeq" id="XP_013407100.2">
    <property type="nucleotide sequence ID" value="XM_013551646.2"/>
</dbReference>
<reference evidence="14" key="1">
    <citation type="submission" date="2025-08" db="UniProtKB">
        <authorList>
            <consortium name="RefSeq"/>
        </authorList>
    </citation>
    <scope>IDENTIFICATION</scope>
    <source>
        <tissue evidence="14">Gonads</tissue>
    </source>
</reference>
<keyword evidence="3" id="KW-0479">Metal-binding</keyword>
<gene>
    <name evidence="14" type="primary">LOC106171340</name>
</gene>
<dbReference type="PROSITE" id="PS00028">
    <property type="entry name" value="ZINC_FINGER_C2H2_1"/>
    <property type="match status" value="6"/>
</dbReference>
<evidence type="ECO:0000313" key="13">
    <source>
        <dbReference type="Proteomes" id="UP000085678"/>
    </source>
</evidence>
<keyword evidence="7" id="KW-0805">Transcription regulation</keyword>
<keyword evidence="10" id="KW-0539">Nucleus</keyword>
<dbReference type="InterPro" id="IPR036236">
    <property type="entry name" value="Znf_C2H2_sf"/>
</dbReference>
<feature type="domain" description="C2H2-type" evidence="12">
    <location>
        <begin position="401"/>
        <end position="428"/>
    </location>
</feature>
<keyword evidence="6" id="KW-0862">Zinc</keyword>
<dbReference type="InParanoid" id="A0A1S3J9M7"/>
<protein>
    <submittedName>
        <fullName evidence="14">Zinc finger protein 816-like</fullName>
    </submittedName>
</protein>
<dbReference type="SMART" id="SM00355">
    <property type="entry name" value="ZnF_C2H2"/>
    <property type="match status" value="6"/>
</dbReference>
<dbReference type="InterPro" id="IPR050826">
    <property type="entry name" value="Krueppel_C2H2_ZnFinger"/>
</dbReference>
<evidence type="ECO:0000256" key="10">
    <source>
        <dbReference type="ARBA" id="ARBA00023242"/>
    </source>
</evidence>
<keyword evidence="8" id="KW-0238">DNA-binding</keyword>
<dbReference type="SUPFAM" id="SSF57667">
    <property type="entry name" value="beta-beta-alpha zinc fingers"/>
    <property type="match status" value="4"/>
</dbReference>
<evidence type="ECO:0000256" key="2">
    <source>
        <dbReference type="ARBA" id="ARBA00006991"/>
    </source>
</evidence>
<dbReference type="FunFam" id="3.30.160.60:FF:002343">
    <property type="entry name" value="Zinc finger protein 33A"/>
    <property type="match status" value="1"/>
</dbReference>
<evidence type="ECO:0000256" key="4">
    <source>
        <dbReference type="ARBA" id="ARBA00022737"/>
    </source>
</evidence>
<feature type="domain" description="C2H2-type" evidence="12">
    <location>
        <begin position="346"/>
        <end position="373"/>
    </location>
</feature>
<evidence type="ECO:0000256" key="6">
    <source>
        <dbReference type="ARBA" id="ARBA00022833"/>
    </source>
</evidence>
<dbReference type="FunFam" id="3.30.160.60:FF:000325">
    <property type="entry name" value="ZFP90 zinc finger protein"/>
    <property type="match status" value="1"/>
</dbReference>
<sequence>MAGLTEKNGRKSDKGKYGQKNLAAALKALSVGVPLVRANQEFGVPARTLQLHRDKQVAVGLQGTLNFGRYHSALPQTVELQLKSHVIEMERRLYGLKIRDMQRLAFEVAEKAHVVHLYNRELRMAGQDWVQGFLALSRHGLSICRPQSTSIALAVGFNKPHVTNFFGMYKACLDAHHYAPSRNAELVVRFTRCGQDVGHYDCVLQHISEQPRWGRNSCSSSTTKQPKLRICPRNKGNYLLRLILSSKAASKAGKNAKNRNCSSANLIVGTFKDRLSYKMQEYITTREAPTKCRFCDKAFKKKASCRIHERIHNGERPYKCSFCDKSFTQIGTCTSHEKIHTGEKLYKCMHCDKKFLRKKDCTSHEKAHTGEPYKCRLCDKTFNHKVSCKRHERIHTGERPYKCRFCGKTFTQQAHHNDHERIHTGEKPYKCKYCDKKFIKKSGCTSHEKVHTRKALKV</sequence>
<evidence type="ECO:0000256" key="1">
    <source>
        <dbReference type="ARBA" id="ARBA00004123"/>
    </source>
</evidence>
<accession>A0A1S3J9M7</accession>
<evidence type="ECO:0000256" key="7">
    <source>
        <dbReference type="ARBA" id="ARBA00023015"/>
    </source>
</evidence>
<dbReference type="GeneID" id="106171340"/>
<feature type="domain" description="C2H2-type" evidence="12">
    <location>
        <begin position="373"/>
        <end position="400"/>
    </location>
</feature>
<evidence type="ECO:0000256" key="5">
    <source>
        <dbReference type="ARBA" id="ARBA00022771"/>
    </source>
</evidence>
<dbReference type="OrthoDB" id="8918594at2759"/>
<dbReference type="InterPro" id="IPR013087">
    <property type="entry name" value="Znf_C2H2_type"/>
</dbReference>
<dbReference type="GO" id="GO:0003677">
    <property type="term" value="F:DNA binding"/>
    <property type="evidence" value="ECO:0007669"/>
    <property type="project" value="UniProtKB-KW"/>
</dbReference>
<dbReference type="Proteomes" id="UP000085678">
    <property type="component" value="Unplaced"/>
</dbReference>
<comment type="subcellular location">
    <subcellularLocation>
        <location evidence="1">Nucleus</location>
    </subcellularLocation>
</comment>
<dbReference type="PANTHER" id="PTHR24377">
    <property type="entry name" value="IP01015P-RELATED"/>
    <property type="match status" value="1"/>
</dbReference>
<dbReference type="Gene3D" id="3.30.160.60">
    <property type="entry name" value="Classic Zinc Finger"/>
    <property type="match status" value="6"/>
</dbReference>
<keyword evidence="4" id="KW-0677">Repeat</keyword>
<name>A0A1S3J9M7_LINAN</name>
<feature type="domain" description="C2H2-type" evidence="12">
    <location>
        <begin position="318"/>
        <end position="345"/>
    </location>
</feature>
<keyword evidence="13" id="KW-1185">Reference proteome</keyword>
<feature type="domain" description="C2H2-type" evidence="12">
    <location>
        <begin position="429"/>
        <end position="456"/>
    </location>
</feature>